<dbReference type="Pfam" id="PF01370">
    <property type="entry name" value="Epimerase"/>
    <property type="match status" value="1"/>
</dbReference>
<comment type="caution">
    <text evidence="3">The sequence shown here is derived from an EMBL/GenBank/DDBJ whole genome shotgun (WGS) entry which is preliminary data.</text>
</comment>
<evidence type="ECO:0000259" key="2">
    <source>
        <dbReference type="Pfam" id="PF01370"/>
    </source>
</evidence>
<dbReference type="SUPFAM" id="SSF51735">
    <property type="entry name" value="NAD(P)-binding Rossmann-fold domains"/>
    <property type="match status" value="1"/>
</dbReference>
<accession>A0ABD5Y007</accession>
<dbReference type="Gene3D" id="3.40.50.720">
    <property type="entry name" value="NAD(P)-binding Rossmann-like Domain"/>
    <property type="match status" value="1"/>
</dbReference>
<evidence type="ECO:0000313" key="4">
    <source>
        <dbReference type="Proteomes" id="UP001596432"/>
    </source>
</evidence>
<dbReference type="PANTHER" id="PTHR43000">
    <property type="entry name" value="DTDP-D-GLUCOSE 4,6-DEHYDRATASE-RELATED"/>
    <property type="match status" value="1"/>
</dbReference>
<dbReference type="EMBL" id="JBHTAS010000001">
    <property type="protein sequence ID" value="MFC7140715.1"/>
    <property type="molecule type" value="Genomic_DNA"/>
</dbReference>
<dbReference type="InterPro" id="IPR036291">
    <property type="entry name" value="NAD(P)-bd_dom_sf"/>
</dbReference>
<comment type="similarity">
    <text evidence="1">Belongs to the NAD(P)-dependent epimerase/dehydratase family.</text>
</comment>
<dbReference type="AlphaFoldDB" id="A0ABD5Y007"/>
<protein>
    <submittedName>
        <fullName evidence="3">NAD-dependent epimerase/dehydratase family protein</fullName>
    </submittedName>
</protein>
<dbReference type="InterPro" id="IPR001509">
    <property type="entry name" value="Epimerase_deHydtase"/>
</dbReference>
<proteinExistence type="inferred from homology"/>
<keyword evidence="4" id="KW-1185">Reference proteome</keyword>
<feature type="domain" description="NAD-dependent epimerase/dehydratase" evidence="2">
    <location>
        <begin position="4"/>
        <end position="248"/>
    </location>
</feature>
<dbReference type="GeneID" id="78821021"/>
<evidence type="ECO:0000313" key="3">
    <source>
        <dbReference type="EMBL" id="MFC7140715.1"/>
    </source>
</evidence>
<name>A0ABD5Y007_9EURY</name>
<dbReference type="Proteomes" id="UP001596432">
    <property type="component" value="Unassembled WGS sequence"/>
</dbReference>
<sequence length="322" mass="35048">MATVLVTGGTGFIGAYVAADLVEHGHDVVAFDLSTDETRLSKLGVADAVEVVRGDVTDPTAVVRAIRQSGAERVVHLAALLTDGARENPRAALEVNCGGTNNVFEAARTLSDQVERVAWASSAAVYAPPENYTDNERDGWVTEDDLVYPDTLYGATKEYNEHQARVYHEEYGVSHVGLRPTVAYGPYRETGGSAFLVDLIEKPALGESVAVEYGDQVIDWQYVRDIAQAVRKAAFAPESDLTRRIYNVRGECATVRDAAETVASVVPDADISVSDEGELPWTQTLETSHAREDLGYEPEYDLEAGVREYVSVLREEHGLDPV</sequence>
<reference evidence="3 4" key="1">
    <citation type="journal article" date="2019" name="Int. J. Syst. Evol. Microbiol.">
        <title>The Global Catalogue of Microorganisms (GCM) 10K type strain sequencing project: providing services to taxonomists for standard genome sequencing and annotation.</title>
        <authorList>
            <consortium name="The Broad Institute Genomics Platform"/>
            <consortium name="The Broad Institute Genome Sequencing Center for Infectious Disease"/>
            <person name="Wu L."/>
            <person name="Ma J."/>
        </authorList>
    </citation>
    <scope>NUCLEOTIDE SEQUENCE [LARGE SCALE GENOMIC DNA]</scope>
    <source>
        <strain evidence="3 4">XZYJT29</strain>
    </source>
</reference>
<organism evidence="3 4">
    <name type="scientific">Halosimplex aquaticum</name>
    <dbReference type="NCBI Taxonomy" id="3026162"/>
    <lineage>
        <taxon>Archaea</taxon>
        <taxon>Methanobacteriati</taxon>
        <taxon>Methanobacteriota</taxon>
        <taxon>Stenosarchaea group</taxon>
        <taxon>Halobacteria</taxon>
        <taxon>Halobacteriales</taxon>
        <taxon>Haloarculaceae</taxon>
        <taxon>Halosimplex</taxon>
    </lineage>
</organism>
<evidence type="ECO:0000256" key="1">
    <source>
        <dbReference type="ARBA" id="ARBA00007637"/>
    </source>
</evidence>
<gene>
    <name evidence="3" type="ORF">ACFQMA_12905</name>
</gene>
<dbReference type="RefSeq" id="WP_274321808.1">
    <property type="nucleotide sequence ID" value="NZ_CP118158.1"/>
</dbReference>